<keyword evidence="12" id="KW-0233">DNA recombination</keyword>
<evidence type="ECO:0000256" key="10">
    <source>
        <dbReference type="ARBA" id="ARBA00022918"/>
    </source>
</evidence>
<evidence type="ECO:0000256" key="4">
    <source>
        <dbReference type="ARBA" id="ARBA00022723"/>
    </source>
</evidence>
<keyword evidence="4" id="KW-0479">Metal-binding</keyword>
<keyword evidence="7" id="KW-0460">Magnesium</keyword>
<evidence type="ECO:0000256" key="7">
    <source>
        <dbReference type="ARBA" id="ARBA00022842"/>
    </source>
</evidence>
<dbReference type="Proteomes" id="UP000765509">
    <property type="component" value="Unassembled WGS sequence"/>
</dbReference>
<evidence type="ECO:0000313" key="17">
    <source>
        <dbReference type="Proteomes" id="UP000765509"/>
    </source>
</evidence>
<comment type="catalytic activity">
    <reaction evidence="14">
        <text>DNA(n) + a 2'-deoxyribonucleoside 5'-triphosphate = DNA(n+1) + diphosphate</text>
        <dbReference type="Rhea" id="RHEA:22508"/>
        <dbReference type="Rhea" id="RHEA-COMP:17339"/>
        <dbReference type="Rhea" id="RHEA-COMP:17340"/>
        <dbReference type="ChEBI" id="CHEBI:33019"/>
        <dbReference type="ChEBI" id="CHEBI:61560"/>
        <dbReference type="ChEBI" id="CHEBI:173112"/>
        <dbReference type="EC" id="2.7.7.7"/>
    </reaction>
</comment>
<evidence type="ECO:0000259" key="15">
    <source>
        <dbReference type="PROSITE" id="PS50994"/>
    </source>
</evidence>
<dbReference type="GO" id="GO:0015074">
    <property type="term" value="P:DNA integration"/>
    <property type="evidence" value="ECO:0007669"/>
    <property type="project" value="UniProtKB-KW"/>
</dbReference>
<dbReference type="SUPFAM" id="SSF53098">
    <property type="entry name" value="Ribonuclease H-like"/>
    <property type="match status" value="1"/>
</dbReference>
<gene>
    <name evidence="16" type="ORF">O181_039457</name>
</gene>
<evidence type="ECO:0000256" key="2">
    <source>
        <dbReference type="ARBA" id="ARBA00022695"/>
    </source>
</evidence>
<proteinExistence type="predicted"/>
<evidence type="ECO:0000256" key="3">
    <source>
        <dbReference type="ARBA" id="ARBA00022722"/>
    </source>
</evidence>
<dbReference type="GO" id="GO:0003964">
    <property type="term" value="F:RNA-directed DNA polymerase activity"/>
    <property type="evidence" value="ECO:0007669"/>
    <property type="project" value="UniProtKB-KW"/>
</dbReference>
<evidence type="ECO:0000256" key="5">
    <source>
        <dbReference type="ARBA" id="ARBA00022759"/>
    </source>
</evidence>
<dbReference type="GO" id="GO:0003723">
    <property type="term" value="F:RNA binding"/>
    <property type="evidence" value="ECO:0007669"/>
    <property type="project" value="UniProtKB-KW"/>
</dbReference>
<accession>A0A9Q3DGU8</accession>
<keyword evidence="2" id="KW-0548">Nucleotidyltransferase</keyword>
<dbReference type="OrthoDB" id="7691805at2759"/>
<dbReference type="AlphaFoldDB" id="A0A9Q3DGU8"/>
<keyword evidence="5" id="KW-0255">Endonuclease</keyword>
<evidence type="ECO:0000256" key="6">
    <source>
        <dbReference type="ARBA" id="ARBA00022801"/>
    </source>
</evidence>
<dbReference type="PROSITE" id="PS50994">
    <property type="entry name" value="INTEGRASE"/>
    <property type="match status" value="1"/>
</dbReference>
<dbReference type="GO" id="GO:0005634">
    <property type="term" value="C:nucleus"/>
    <property type="evidence" value="ECO:0007669"/>
    <property type="project" value="UniProtKB-ARBA"/>
</dbReference>
<dbReference type="GO" id="GO:0016787">
    <property type="term" value="F:hydrolase activity"/>
    <property type="evidence" value="ECO:0007669"/>
    <property type="project" value="UniProtKB-KW"/>
</dbReference>
<dbReference type="InterPro" id="IPR039537">
    <property type="entry name" value="Retrotran_Ty1/copia-like"/>
</dbReference>
<dbReference type="GO" id="GO:0006310">
    <property type="term" value="P:DNA recombination"/>
    <property type="evidence" value="ECO:0007669"/>
    <property type="project" value="UniProtKB-KW"/>
</dbReference>
<evidence type="ECO:0000256" key="14">
    <source>
        <dbReference type="ARBA" id="ARBA00049244"/>
    </source>
</evidence>
<protein>
    <recommendedName>
        <fullName evidence="15">Integrase catalytic domain-containing protein</fullName>
    </recommendedName>
</protein>
<evidence type="ECO:0000256" key="1">
    <source>
        <dbReference type="ARBA" id="ARBA00022578"/>
    </source>
</evidence>
<dbReference type="PANTHER" id="PTHR42648">
    <property type="entry name" value="TRANSPOSASE, PUTATIVE-RELATED"/>
    <property type="match status" value="1"/>
</dbReference>
<keyword evidence="6" id="KW-0378">Hydrolase</keyword>
<dbReference type="InterPro" id="IPR036397">
    <property type="entry name" value="RNaseH_sf"/>
</dbReference>
<reference evidence="16" key="1">
    <citation type="submission" date="2021-03" db="EMBL/GenBank/DDBJ databases">
        <title>Draft genome sequence of rust myrtle Austropuccinia psidii MF-1, a brazilian biotype.</title>
        <authorList>
            <person name="Quecine M.C."/>
            <person name="Pachon D.M.R."/>
            <person name="Bonatelli M.L."/>
            <person name="Correr F.H."/>
            <person name="Franceschini L.M."/>
            <person name="Leite T.F."/>
            <person name="Margarido G.R.A."/>
            <person name="Almeida C.A."/>
            <person name="Ferrarezi J.A."/>
            <person name="Labate C.A."/>
        </authorList>
    </citation>
    <scope>NUCLEOTIDE SEQUENCE</scope>
    <source>
        <strain evidence="16">MF-1</strain>
    </source>
</reference>
<dbReference type="EMBL" id="AVOT02015426">
    <property type="protein sequence ID" value="MBW0499742.1"/>
    <property type="molecule type" value="Genomic_DNA"/>
</dbReference>
<dbReference type="GO" id="GO:0046872">
    <property type="term" value="F:metal ion binding"/>
    <property type="evidence" value="ECO:0007669"/>
    <property type="project" value="UniProtKB-KW"/>
</dbReference>
<dbReference type="GO" id="GO:0003887">
    <property type="term" value="F:DNA-directed DNA polymerase activity"/>
    <property type="evidence" value="ECO:0007669"/>
    <property type="project" value="UniProtKB-KW"/>
</dbReference>
<sequence>MLNIWSKDYFTSAVTKLNPETVPLDPASSYHWLNRKKYSKTLTKDYYENVSTGKLSEIPYLGRGIEPYNKIELENSLYVPQPVEKKRGYSPTIIVSNEGGEFISNELKSFYAKKGIEHPISEPYYPEHKGKAKRSNRTEIDATRAIFSKEKVPKLLWDESLKSALLGVNLFSKKVLIASPWEIYHA</sequence>
<feature type="domain" description="Integrase catalytic" evidence="15">
    <location>
        <begin position="22"/>
        <end position="186"/>
    </location>
</feature>
<keyword evidence="11" id="KW-0239">DNA-directed DNA polymerase</keyword>
<keyword evidence="11" id="KW-0808">Transferase</keyword>
<dbReference type="GO" id="GO:0032196">
    <property type="term" value="P:transposition"/>
    <property type="evidence" value="ECO:0007669"/>
    <property type="project" value="UniProtKB-KW"/>
</dbReference>
<dbReference type="GO" id="GO:0004519">
    <property type="term" value="F:endonuclease activity"/>
    <property type="evidence" value="ECO:0007669"/>
    <property type="project" value="UniProtKB-KW"/>
</dbReference>
<comment type="caution">
    <text evidence="16">The sequence shown here is derived from an EMBL/GenBank/DDBJ whole genome shotgun (WGS) entry which is preliminary data.</text>
</comment>
<evidence type="ECO:0000256" key="13">
    <source>
        <dbReference type="ARBA" id="ARBA00048173"/>
    </source>
</evidence>
<keyword evidence="9" id="KW-0229">DNA integration</keyword>
<keyword evidence="1" id="KW-0815">Transposition</keyword>
<keyword evidence="17" id="KW-1185">Reference proteome</keyword>
<dbReference type="Gene3D" id="3.30.420.10">
    <property type="entry name" value="Ribonuclease H-like superfamily/Ribonuclease H"/>
    <property type="match status" value="1"/>
</dbReference>
<evidence type="ECO:0000256" key="11">
    <source>
        <dbReference type="ARBA" id="ARBA00022932"/>
    </source>
</evidence>
<keyword evidence="3" id="KW-0540">Nuclease</keyword>
<dbReference type="PANTHER" id="PTHR42648:SF11">
    <property type="entry name" value="TRANSPOSON TY4-P GAG-POL POLYPROTEIN"/>
    <property type="match status" value="1"/>
</dbReference>
<evidence type="ECO:0000256" key="12">
    <source>
        <dbReference type="ARBA" id="ARBA00023172"/>
    </source>
</evidence>
<evidence type="ECO:0000256" key="9">
    <source>
        <dbReference type="ARBA" id="ARBA00022908"/>
    </source>
</evidence>
<evidence type="ECO:0000313" key="16">
    <source>
        <dbReference type="EMBL" id="MBW0499742.1"/>
    </source>
</evidence>
<organism evidence="16 17">
    <name type="scientific">Austropuccinia psidii MF-1</name>
    <dbReference type="NCBI Taxonomy" id="1389203"/>
    <lineage>
        <taxon>Eukaryota</taxon>
        <taxon>Fungi</taxon>
        <taxon>Dikarya</taxon>
        <taxon>Basidiomycota</taxon>
        <taxon>Pucciniomycotina</taxon>
        <taxon>Pucciniomycetes</taxon>
        <taxon>Pucciniales</taxon>
        <taxon>Sphaerophragmiaceae</taxon>
        <taxon>Austropuccinia</taxon>
    </lineage>
</organism>
<evidence type="ECO:0000256" key="8">
    <source>
        <dbReference type="ARBA" id="ARBA00022884"/>
    </source>
</evidence>
<dbReference type="InterPro" id="IPR001584">
    <property type="entry name" value="Integrase_cat-core"/>
</dbReference>
<comment type="catalytic activity">
    <reaction evidence="13">
        <text>DNA(n) + a 2'-deoxyribonucleoside 5'-triphosphate = DNA(n+1) + diphosphate</text>
        <dbReference type="Rhea" id="RHEA:22508"/>
        <dbReference type="Rhea" id="RHEA-COMP:17339"/>
        <dbReference type="Rhea" id="RHEA-COMP:17340"/>
        <dbReference type="ChEBI" id="CHEBI:33019"/>
        <dbReference type="ChEBI" id="CHEBI:61560"/>
        <dbReference type="ChEBI" id="CHEBI:173112"/>
        <dbReference type="EC" id="2.7.7.49"/>
    </reaction>
</comment>
<keyword evidence="10" id="KW-0695">RNA-directed DNA polymerase</keyword>
<name>A0A9Q3DGU8_9BASI</name>
<keyword evidence="8" id="KW-0694">RNA-binding</keyword>
<dbReference type="InterPro" id="IPR012337">
    <property type="entry name" value="RNaseH-like_sf"/>
</dbReference>